<evidence type="ECO:0000313" key="2">
    <source>
        <dbReference type="EMBL" id="PIK40085.1"/>
    </source>
</evidence>
<dbReference type="InterPro" id="IPR012337">
    <property type="entry name" value="RNaseH-like_sf"/>
</dbReference>
<dbReference type="InterPro" id="IPR001584">
    <property type="entry name" value="Integrase_cat-core"/>
</dbReference>
<dbReference type="PROSITE" id="PS50994">
    <property type="entry name" value="INTEGRASE"/>
    <property type="match status" value="1"/>
</dbReference>
<accession>A0A2G8JWN2</accession>
<comment type="caution">
    <text evidence="2">The sequence shown here is derived from an EMBL/GenBank/DDBJ whole genome shotgun (WGS) entry which is preliminary data.</text>
</comment>
<evidence type="ECO:0000259" key="1">
    <source>
        <dbReference type="PROSITE" id="PS50994"/>
    </source>
</evidence>
<dbReference type="AlphaFoldDB" id="A0A2G8JWN2"/>
<dbReference type="InterPro" id="IPR036397">
    <property type="entry name" value="RNaseH_sf"/>
</dbReference>
<name>A0A2G8JWN2_STIJA</name>
<protein>
    <submittedName>
        <fullName evidence="2">Retrovirus-related Pol polyprotein from transposon</fullName>
    </submittedName>
</protein>
<feature type="domain" description="Integrase catalytic" evidence="1">
    <location>
        <begin position="1"/>
        <end position="150"/>
    </location>
</feature>
<dbReference type="Pfam" id="PF00665">
    <property type="entry name" value="rve"/>
    <property type="match status" value="1"/>
</dbReference>
<reference evidence="2 3" key="1">
    <citation type="journal article" date="2017" name="PLoS Biol.">
        <title>The sea cucumber genome provides insights into morphological evolution and visceral regeneration.</title>
        <authorList>
            <person name="Zhang X."/>
            <person name="Sun L."/>
            <person name="Yuan J."/>
            <person name="Sun Y."/>
            <person name="Gao Y."/>
            <person name="Zhang L."/>
            <person name="Li S."/>
            <person name="Dai H."/>
            <person name="Hamel J.F."/>
            <person name="Liu C."/>
            <person name="Yu Y."/>
            <person name="Liu S."/>
            <person name="Lin W."/>
            <person name="Guo K."/>
            <person name="Jin S."/>
            <person name="Xu P."/>
            <person name="Storey K.B."/>
            <person name="Huan P."/>
            <person name="Zhang T."/>
            <person name="Zhou Y."/>
            <person name="Zhang J."/>
            <person name="Lin C."/>
            <person name="Li X."/>
            <person name="Xing L."/>
            <person name="Huo D."/>
            <person name="Sun M."/>
            <person name="Wang L."/>
            <person name="Mercier A."/>
            <person name="Li F."/>
            <person name="Yang H."/>
            <person name="Xiang J."/>
        </authorList>
    </citation>
    <scope>NUCLEOTIDE SEQUENCE [LARGE SCALE GENOMIC DNA]</scope>
    <source>
        <strain evidence="2">Shaxun</strain>
        <tissue evidence="2">Muscle</tissue>
    </source>
</reference>
<dbReference type="InterPro" id="IPR054465">
    <property type="entry name" value="Integrase_p58-like_C"/>
</dbReference>
<dbReference type="FunFam" id="3.30.420.10:FF:000032">
    <property type="entry name" value="Retrovirus-related Pol polyprotein from transposon 297-like Protein"/>
    <property type="match status" value="1"/>
</dbReference>
<organism evidence="2 3">
    <name type="scientific">Stichopus japonicus</name>
    <name type="common">Sea cucumber</name>
    <dbReference type="NCBI Taxonomy" id="307972"/>
    <lineage>
        <taxon>Eukaryota</taxon>
        <taxon>Metazoa</taxon>
        <taxon>Echinodermata</taxon>
        <taxon>Eleutherozoa</taxon>
        <taxon>Echinozoa</taxon>
        <taxon>Holothuroidea</taxon>
        <taxon>Aspidochirotacea</taxon>
        <taxon>Aspidochirotida</taxon>
        <taxon>Stichopodidae</taxon>
        <taxon>Apostichopus</taxon>
    </lineage>
</organism>
<dbReference type="InterPro" id="IPR050951">
    <property type="entry name" value="Retrovirus_Pol_polyprotein"/>
</dbReference>
<dbReference type="Gene3D" id="3.30.420.10">
    <property type="entry name" value="Ribonuclease H-like superfamily/Ribonuclease H"/>
    <property type="match status" value="1"/>
</dbReference>
<gene>
    <name evidence="2" type="ORF">BSL78_23067</name>
</gene>
<dbReference type="EMBL" id="MRZV01001164">
    <property type="protein sequence ID" value="PIK40085.1"/>
    <property type="molecule type" value="Genomic_DNA"/>
</dbReference>
<proteinExistence type="predicted"/>
<dbReference type="GO" id="GO:0003676">
    <property type="term" value="F:nucleic acid binding"/>
    <property type="evidence" value="ECO:0007669"/>
    <property type="project" value="InterPro"/>
</dbReference>
<keyword evidence="3" id="KW-1185">Reference proteome</keyword>
<dbReference type="Pfam" id="PF22938">
    <property type="entry name" value="Integrase_p58_C"/>
    <property type="match status" value="1"/>
</dbReference>
<dbReference type="SUPFAM" id="SSF53098">
    <property type="entry name" value="Ribonuclease H-like"/>
    <property type="match status" value="1"/>
</dbReference>
<dbReference type="PANTHER" id="PTHR37984">
    <property type="entry name" value="PROTEIN CBG26694"/>
    <property type="match status" value="1"/>
</dbReference>
<dbReference type="Proteomes" id="UP000230750">
    <property type="component" value="Unassembled WGS sequence"/>
</dbReference>
<evidence type="ECO:0000313" key="3">
    <source>
        <dbReference type="Proteomes" id="UP000230750"/>
    </source>
</evidence>
<dbReference type="PANTHER" id="PTHR37984:SF15">
    <property type="entry name" value="INTEGRASE CATALYTIC DOMAIN-CONTAINING PROTEIN"/>
    <property type="match status" value="1"/>
</dbReference>
<dbReference type="OrthoDB" id="10030726at2759"/>
<sequence length="304" mass="34885">MDILGPLPKSSGGNRYVLIVSDYFTKWTEAYAMANMEAETVATLLVEEFICRFGVPEELHTDQGRQFESELFQHMCRMLDIGKTRTTPFHPQSDGMVERFNRTLEAMLSTVVSRNQKDWDTWLPYTMMAYRSAQHESTGFSPAELMFGRSIGLPLVTQPPDDGSNDAVKSPSKYALGLENKLQETHALARDKLKISREKQKKYHDRTASMSFLEPGDIIWLRNTTREVGLSPKLQRRWDGPGRVLKRISDVVYRIQMSSRGKPRVVHRDRLKKYVGEDPPLWLLQPIKDQPKPKMVGTLVELGR</sequence>
<dbReference type="GO" id="GO:0015074">
    <property type="term" value="P:DNA integration"/>
    <property type="evidence" value="ECO:0007669"/>
    <property type="project" value="InterPro"/>
</dbReference>